<dbReference type="RefSeq" id="WP_289456976.1">
    <property type="nucleotide sequence ID" value="NZ_JAUCGQ010000005.1"/>
</dbReference>
<comment type="caution">
    <text evidence="1">The sequence shown here is derived from an EMBL/GenBank/DDBJ whole genome shotgun (WGS) entry which is preliminary data.</text>
</comment>
<accession>A0ABT7SKF9</accession>
<name>A0ABT7SKF9_9CELL</name>
<dbReference type="Proteomes" id="UP001529338">
    <property type="component" value="Unassembled WGS sequence"/>
</dbReference>
<evidence type="ECO:0000313" key="2">
    <source>
        <dbReference type="Proteomes" id="UP001529338"/>
    </source>
</evidence>
<reference evidence="1 2" key="1">
    <citation type="submission" date="2023-06" db="EMBL/GenBank/DDBJ databases">
        <title>Cellulomonas sp. MW4 Whole genome sequence.</title>
        <authorList>
            <person name="Park S."/>
        </authorList>
    </citation>
    <scope>NUCLEOTIDE SEQUENCE [LARGE SCALE GENOMIC DNA]</scope>
    <source>
        <strain evidence="1 2">MW4</strain>
    </source>
</reference>
<gene>
    <name evidence="1" type="ORF">QRT04_17155</name>
</gene>
<evidence type="ECO:0000313" key="1">
    <source>
        <dbReference type="EMBL" id="MDM7856670.1"/>
    </source>
</evidence>
<dbReference type="EMBL" id="JAUCGQ010000005">
    <property type="protein sequence ID" value="MDM7856670.1"/>
    <property type="molecule type" value="Genomic_DNA"/>
</dbReference>
<feature type="non-terminal residue" evidence="1">
    <location>
        <position position="64"/>
    </location>
</feature>
<proteinExistence type="predicted"/>
<protein>
    <submittedName>
        <fullName evidence="1">Uncharacterized protein</fullName>
    </submittedName>
</protein>
<sequence length="64" mass="6998">MAAQKIEYGIVEGTALRVDRNVGSFNNERGEAVAYDYFELRVLSPEADLSVLRVPADNSGRPAV</sequence>
<organism evidence="1 2">
    <name type="scientific">Cellulomonas alba</name>
    <dbReference type="NCBI Taxonomy" id="3053467"/>
    <lineage>
        <taxon>Bacteria</taxon>
        <taxon>Bacillati</taxon>
        <taxon>Actinomycetota</taxon>
        <taxon>Actinomycetes</taxon>
        <taxon>Micrococcales</taxon>
        <taxon>Cellulomonadaceae</taxon>
        <taxon>Cellulomonas</taxon>
    </lineage>
</organism>
<keyword evidence="2" id="KW-1185">Reference proteome</keyword>